<feature type="transmembrane region" description="Helical" evidence="1">
    <location>
        <begin position="447"/>
        <end position="468"/>
    </location>
</feature>
<evidence type="ECO:0000313" key="5">
    <source>
        <dbReference type="Proteomes" id="UP000688137"/>
    </source>
</evidence>
<keyword evidence="1" id="KW-0812">Transmembrane</keyword>
<reference evidence="4" key="1">
    <citation type="submission" date="2021-01" db="EMBL/GenBank/DDBJ databases">
        <authorList>
            <consortium name="Genoscope - CEA"/>
            <person name="William W."/>
        </authorList>
    </citation>
    <scope>NUCLEOTIDE SEQUENCE</scope>
</reference>
<feature type="domain" description="Acyltransferase 3" evidence="3">
    <location>
        <begin position="231"/>
        <end position="626"/>
    </location>
</feature>
<dbReference type="OMA" id="SRHEKQW"/>
<keyword evidence="2" id="KW-0732">Signal</keyword>
<evidence type="ECO:0000313" key="4">
    <source>
        <dbReference type="EMBL" id="CAD8052163.1"/>
    </source>
</evidence>
<comment type="caution">
    <text evidence="4">The sequence shown here is derived from an EMBL/GenBank/DDBJ whole genome shotgun (WGS) entry which is preliminary data.</text>
</comment>
<feature type="transmembrane region" description="Helical" evidence="1">
    <location>
        <begin position="228"/>
        <end position="247"/>
    </location>
</feature>
<keyword evidence="1" id="KW-0472">Membrane</keyword>
<protein>
    <recommendedName>
        <fullName evidence="3">Acyltransferase 3 domain-containing protein</fullName>
    </recommendedName>
</protein>
<organism evidence="4 5">
    <name type="scientific">Paramecium primaurelia</name>
    <dbReference type="NCBI Taxonomy" id="5886"/>
    <lineage>
        <taxon>Eukaryota</taxon>
        <taxon>Sar</taxon>
        <taxon>Alveolata</taxon>
        <taxon>Ciliophora</taxon>
        <taxon>Intramacronucleata</taxon>
        <taxon>Oligohymenophorea</taxon>
        <taxon>Peniculida</taxon>
        <taxon>Parameciidae</taxon>
        <taxon>Paramecium</taxon>
    </lineage>
</organism>
<feature type="transmembrane region" description="Helical" evidence="1">
    <location>
        <begin position="608"/>
        <end position="632"/>
    </location>
</feature>
<feature type="transmembrane region" description="Helical" evidence="1">
    <location>
        <begin position="408"/>
        <end position="427"/>
    </location>
</feature>
<keyword evidence="5" id="KW-1185">Reference proteome</keyword>
<feature type="transmembrane region" description="Helical" evidence="1">
    <location>
        <begin position="536"/>
        <end position="564"/>
    </location>
</feature>
<evidence type="ECO:0000256" key="2">
    <source>
        <dbReference type="SAM" id="SignalP"/>
    </source>
</evidence>
<dbReference type="EMBL" id="CAJJDM010000016">
    <property type="protein sequence ID" value="CAD8052163.1"/>
    <property type="molecule type" value="Genomic_DNA"/>
</dbReference>
<evidence type="ECO:0000259" key="3">
    <source>
        <dbReference type="Pfam" id="PF01757"/>
    </source>
</evidence>
<feature type="signal peptide" evidence="2">
    <location>
        <begin position="1"/>
        <end position="15"/>
    </location>
</feature>
<feature type="chain" id="PRO_5035739141" description="Acyltransferase 3 domain-containing protein" evidence="2">
    <location>
        <begin position="16"/>
        <end position="659"/>
    </location>
</feature>
<proteinExistence type="predicted"/>
<feature type="transmembrane region" description="Helical" evidence="1">
    <location>
        <begin position="143"/>
        <end position="162"/>
    </location>
</feature>
<feature type="transmembrane region" description="Helical" evidence="1">
    <location>
        <begin position="321"/>
        <end position="340"/>
    </location>
</feature>
<feature type="transmembrane region" description="Helical" evidence="1">
    <location>
        <begin position="497"/>
        <end position="516"/>
    </location>
</feature>
<dbReference type="PANTHER" id="PTHR11161:SF0">
    <property type="entry name" value="O-ACYLTRANSFERASE LIKE PROTEIN"/>
    <property type="match status" value="1"/>
</dbReference>
<dbReference type="InterPro" id="IPR002656">
    <property type="entry name" value="Acyl_transf_3_dom"/>
</dbReference>
<gene>
    <name evidence="4" type="ORF">PPRIM_AZ9-3.1.T0190045</name>
</gene>
<feature type="transmembrane region" description="Helical" evidence="1">
    <location>
        <begin position="267"/>
        <end position="293"/>
    </location>
</feature>
<dbReference type="GO" id="GO:0016747">
    <property type="term" value="F:acyltransferase activity, transferring groups other than amino-acyl groups"/>
    <property type="evidence" value="ECO:0007669"/>
    <property type="project" value="InterPro"/>
</dbReference>
<dbReference type="AlphaFoldDB" id="A0A8S1KCD1"/>
<dbReference type="InterPro" id="IPR052728">
    <property type="entry name" value="O2_lipid_transport_reg"/>
</dbReference>
<name>A0A8S1KCD1_PARPR</name>
<keyword evidence="1" id="KW-1133">Transmembrane helix</keyword>
<accession>A0A8S1KCD1</accession>
<dbReference type="Pfam" id="PF01757">
    <property type="entry name" value="Acyl_transf_3"/>
    <property type="match status" value="1"/>
</dbReference>
<dbReference type="PANTHER" id="PTHR11161">
    <property type="entry name" value="O-ACYLTRANSFERASE"/>
    <property type="match status" value="1"/>
</dbReference>
<dbReference type="Proteomes" id="UP000688137">
    <property type="component" value="Unassembled WGS sequence"/>
</dbReference>
<evidence type="ECO:0000256" key="1">
    <source>
        <dbReference type="SAM" id="Phobius"/>
    </source>
</evidence>
<feature type="transmembrane region" description="Helical" evidence="1">
    <location>
        <begin position="576"/>
        <end position="596"/>
    </location>
</feature>
<feature type="transmembrane region" description="Helical" evidence="1">
    <location>
        <begin position="378"/>
        <end position="401"/>
    </location>
</feature>
<sequence length="659" mass="77239">MLNLLFILMITICYATNNSSVCIDQLKKLIELPIDEQLQTILPYYSLSGDWIGKFGYYDRCYRNDYSYTSVEIDQQLFKQYYGFCHSNQCSAKDFNSKDGQQTIKQLLNNSGIANLFNINPDTLQLNFYDPLSYFPHLGWETYVTSGILLILFILITIDPILRFITACQSKYTPDVRDQRSSSLQSPQWLREGLQDKSQYQPTSIIKDFSIIVNYNKIINLKTIDPNLAIFNGIRAISFMMVAYGHVNEMTATTTYINEVNLQYKSWVIIILYDMMYAVDIFFWVGGFFLGYVMCEERKAQTLHQKPQSIILSITHRLMRIWPCYLLCIAINSYIIPYLGSGPRWFLQERATQCPGGAWKNALFIDNFYEDWLICFGWGWYLTCDFQLFLTCLIPIIIYCYDYKLFSKILIILMIIGTLGWAYYLTLHYDFLIPGRNTYNPDYYYKFYVSSYARAPPYFLGLLIGILYREFKQSKKSGKITYLHQFRDYAQSNGQRLIMQLSCYGLGFGIMSFLFFGWKKEFNQIEMSWPKWFQHIYHAICRFLFTFGLTLIILPNLIGAYDLFNTKFMNNTLFKLMAKISFTMYLVHLMIIIILTETFYETPSFAQLDLITCFVCAVTLSIVFGLFLSLLVELPFGNLDTRLIKIIMRPKKKVDTLLD</sequence>